<protein>
    <submittedName>
        <fullName evidence="2">Uncharacterized protein</fullName>
    </submittedName>
</protein>
<evidence type="ECO:0000256" key="1">
    <source>
        <dbReference type="SAM" id="Phobius"/>
    </source>
</evidence>
<evidence type="ECO:0000313" key="3">
    <source>
        <dbReference type="Proteomes" id="UP000685013"/>
    </source>
</evidence>
<dbReference type="AlphaFoldDB" id="A0AAV6N9M7"/>
<dbReference type="Proteomes" id="UP000685013">
    <property type="component" value="Chromosome 7"/>
</dbReference>
<feature type="transmembrane region" description="Helical" evidence="1">
    <location>
        <begin position="87"/>
        <end position="107"/>
    </location>
</feature>
<keyword evidence="1" id="KW-0472">Membrane</keyword>
<keyword evidence="1" id="KW-1133">Transmembrane helix</keyword>
<organism evidence="2 3">
    <name type="scientific">Cucurbita argyrosperma subsp. sororia</name>
    <dbReference type="NCBI Taxonomy" id="37648"/>
    <lineage>
        <taxon>Eukaryota</taxon>
        <taxon>Viridiplantae</taxon>
        <taxon>Streptophyta</taxon>
        <taxon>Embryophyta</taxon>
        <taxon>Tracheophyta</taxon>
        <taxon>Spermatophyta</taxon>
        <taxon>Magnoliopsida</taxon>
        <taxon>eudicotyledons</taxon>
        <taxon>Gunneridae</taxon>
        <taxon>Pentapetalae</taxon>
        <taxon>rosids</taxon>
        <taxon>fabids</taxon>
        <taxon>Cucurbitales</taxon>
        <taxon>Cucurbitaceae</taxon>
        <taxon>Cucurbiteae</taxon>
        <taxon>Cucurbita</taxon>
    </lineage>
</organism>
<keyword evidence="1" id="KW-0812">Transmembrane</keyword>
<proteinExistence type="predicted"/>
<keyword evidence="3" id="KW-1185">Reference proteome</keyword>
<reference evidence="2 3" key="1">
    <citation type="journal article" date="2021" name="Hortic Res">
        <title>The domestication of Cucurbita argyrosperma as revealed by the genome of its wild relative.</title>
        <authorList>
            <person name="Barrera-Redondo J."/>
            <person name="Sanchez-de la Vega G."/>
            <person name="Aguirre-Liguori J.A."/>
            <person name="Castellanos-Morales G."/>
            <person name="Gutierrez-Guerrero Y.T."/>
            <person name="Aguirre-Dugua X."/>
            <person name="Aguirre-Planter E."/>
            <person name="Tenaillon M.I."/>
            <person name="Lira-Saade R."/>
            <person name="Eguiarte L.E."/>
        </authorList>
    </citation>
    <scope>NUCLEOTIDE SEQUENCE [LARGE SCALE GENOMIC DNA]</scope>
    <source>
        <strain evidence="2">JBR-2021</strain>
    </source>
</reference>
<feature type="non-terminal residue" evidence="2">
    <location>
        <position position="1"/>
    </location>
</feature>
<dbReference type="PANTHER" id="PTHR34287:SF2">
    <property type="match status" value="1"/>
</dbReference>
<dbReference type="EMBL" id="JAGKQH010000007">
    <property type="protein sequence ID" value="KAG6594533.1"/>
    <property type="molecule type" value="Genomic_DNA"/>
</dbReference>
<sequence>MSISTTATPKLVQRVPKSTSDRLLQKFCDATEFEFDYDTSGLWSPPLQRTVYLSSSGRVFNPTDLQRKLENVLSSDRSRRETSCFKFRVILSMGVASLMALVVLPMVKQLCRLTYTSDLCGVNVILNSLLSDSAMPEEEEEKKWWMGQS</sequence>
<dbReference type="PANTHER" id="PTHR34287">
    <property type="entry name" value="OS06G0551500 PROTEIN-RELATED"/>
    <property type="match status" value="1"/>
</dbReference>
<evidence type="ECO:0000313" key="2">
    <source>
        <dbReference type="EMBL" id="KAG6594533.1"/>
    </source>
</evidence>
<accession>A0AAV6N9M7</accession>
<name>A0AAV6N9M7_9ROSI</name>
<comment type="caution">
    <text evidence="2">The sequence shown here is derived from an EMBL/GenBank/DDBJ whole genome shotgun (WGS) entry which is preliminary data.</text>
</comment>
<gene>
    <name evidence="2" type="ORF">SDJN03_11086</name>
</gene>